<keyword evidence="1" id="KW-0963">Cytoplasm</keyword>
<dbReference type="PROSITE" id="PS00041">
    <property type="entry name" value="HTH_ARAC_FAMILY_1"/>
    <property type="match status" value="1"/>
</dbReference>
<dbReference type="EMBL" id="JACHXK010000014">
    <property type="protein sequence ID" value="MBB3112825.1"/>
    <property type="molecule type" value="Genomic_DNA"/>
</dbReference>
<proteinExistence type="predicted"/>
<dbReference type="GO" id="GO:0043565">
    <property type="term" value="F:sequence-specific DNA binding"/>
    <property type="evidence" value="ECO:0007669"/>
    <property type="project" value="InterPro"/>
</dbReference>
<evidence type="ECO:0000313" key="8">
    <source>
        <dbReference type="Proteomes" id="UP000570361"/>
    </source>
</evidence>
<dbReference type="InterPro" id="IPR018060">
    <property type="entry name" value="HTH_AraC"/>
</dbReference>
<dbReference type="Gene3D" id="2.60.120.10">
    <property type="entry name" value="Jelly Rolls"/>
    <property type="match status" value="1"/>
</dbReference>
<comment type="caution">
    <text evidence="7">The sequence shown here is derived from an EMBL/GenBank/DDBJ whole genome shotgun (WGS) entry which is preliminary data.</text>
</comment>
<keyword evidence="8" id="KW-1185">Reference proteome</keyword>
<evidence type="ECO:0000256" key="3">
    <source>
        <dbReference type="ARBA" id="ARBA00023125"/>
    </source>
</evidence>
<feature type="domain" description="HTH araC/xylS-type" evidence="6">
    <location>
        <begin position="193"/>
        <end position="297"/>
    </location>
</feature>
<dbReference type="Gene3D" id="1.10.10.60">
    <property type="entry name" value="Homeodomain-like"/>
    <property type="match status" value="1"/>
</dbReference>
<dbReference type="InterPro" id="IPR014710">
    <property type="entry name" value="RmlC-like_jellyroll"/>
</dbReference>
<evidence type="ECO:0000259" key="6">
    <source>
        <dbReference type="PROSITE" id="PS01124"/>
    </source>
</evidence>
<dbReference type="SUPFAM" id="SSF51215">
    <property type="entry name" value="Regulatory protein AraC"/>
    <property type="match status" value="1"/>
</dbReference>
<evidence type="ECO:0000256" key="2">
    <source>
        <dbReference type="ARBA" id="ARBA00023015"/>
    </source>
</evidence>
<dbReference type="PANTHER" id="PTHR46796:SF13">
    <property type="entry name" value="HTH-TYPE TRANSCRIPTIONAL ACTIVATOR RHAS"/>
    <property type="match status" value="1"/>
</dbReference>
<name>A0A7W5FPW9_9BACL</name>
<organism evidence="7 8">
    <name type="scientific">Paenibacillus phyllosphaerae</name>
    <dbReference type="NCBI Taxonomy" id="274593"/>
    <lineage>
        <taxon>Bacteria</taxon>
        <taxon>Bacillati</taxon>
        <taxon>Bacillota</taxon>
        <taxon>Bacilli</taxon>
        <taxon>Bacillales</taxon>
        <taxon>Paenibacillaceae</taxon>
        <taxon>Paenibacillus</taxon>
    </lineage>
</organism>
<evidence type="ECO:0000256" key="1">
    <source>
        <dbReference type="ARBA" id="ARBA00022490"/>
    </source>
</evidence>
<sequence length="299" mass="34457">MNKPSYPDWQHQVQWLPAIDWNVKLFGGHERAVDRHWAMPQESHIGFEIILVLEGSQETVMGGTRYILHANDIILIPPGITHRNRCESDQGMRYFCVHFNVDDPHFRQEMIKHNRIIFRSGTAENVRLRSLLDHWLLMVRRGGGHSTEDRFRLQAQLFELLGMLASFSIPADAQQAEPAAPASVQYAKAIAEAMKAQFNPHQLDRSESPDNRVRIDRIAASLGISTGYALEVFRKVYGLSPRQYLSELKLHEAKVLIQQPDLSLKEIAERLGYAHLSHFSRQFKRWTGMSPLQFREQGR</sequence>
<dbReference type="SMART" id="SM00342">
    <property type="entry name" value="HTH_ARAC"/>
    <property type="match status" value="1"/>
</dbReference>
<dbReference type="Proteomes" id="UP000570361">
    <property type="component" value="Unassembled WGS sequence"/>
</dbReference>
<dbReference type="AlphaFoldDB" id="A0A7W5FPW9"/>
<dbReference type="InterPro" id="IPR009057">
    <property type="entry name" value="Homeodomain-like_sf"/>
</dbReference>
<dbReference type="InterPro" id="IPR037923">
    <property type="entry name" value="HTH-like"/>
</dbReference>
<dbReference type="PROSITE" id="PS01124">
    <property type="entry name" value="HTH_ARAC_FAMILY_2"/>
    <property type="match status" value="1"/>
</dbReference>
<dbReference type="InterPro" id="IPR050204">
    <property type="entry name" value="AraC_XylS_family_regulators"/>
</dbReference>
<protein>
    <submittedName>
        <fullName evidence="7">AraC-like DNA-binding protein</fullName>
    </submittedName>
</protein>
<dbReference type="PANTHER" id="PTHR46796">
    <property type="entry name" value="HTH-TYPE TRANSCRIPTIONAL ACTIVATOR RHAS-RELATED"/>
    <property type="match status" value="1"/>
</dbReference>
<dbReference type="Pfam" id="PF12833">
    <property type="entry name" value="HTH_18"/>
    <property type="match status" value="1"/>
</dbReference>
<dbReference type="GO" id="GO:0003700">
    <property type="term" value="F:DNA-binding transcription factor activity"/>
    <property type="evidence" value="ECO:0007669"/>
    <property type="project" value="InterPro"/>
</dbReference>
<gene>
    <name evidence="7" type="ORF">FHS18_004927</name>
</gene>
<evidence type="ECO:0000256" key="4">
    <source>
        <dbReference type="ARBA" id="ARBA00023159"/>
    </source>
</evidence>
<evidence type="ECO:0000256" key="5">
    <source>
        <dbReference type="ARBA" id="ARBA00023163"/>
    </source>
</evidence>
<dbReference type="SUPFAM" id="SSF46689">
    <property type="entry name" value="Homeodomain-like"/>
    <property type="match status" value="1"/>
</dbReference>
<dbReference type="InterPro" id="IPR020449">
    <property type="entry name" value="Tscrpt_reg_AraC-type_HTH"/>
</dbReference>
<dbReference type="InterPro" id="IPR003313">
    <property type="entry name" value="AraC-bd"/>
</dbReference>
<keyword evidence="4" id="KW-0010">Activator</keyword>
<dbReference type="Pfam" id="PF02311">
    <property type="entry name" value="AraC_binding"/>
    <property type="match status" value="1"/>
</dbReference>
<keyword evidence="3 7" id="KW-0238">DNA-binding</keyword>
<keyword evidence="2" id="KW-0805">Transcription regulation</keyword>
<accession>A0A7W5FPW9</accession>
<dbReference type="PRINTS" id="PR00032">
    <property type="entry name" value="HTHARAC"/>
</dbReference>
<reference evidence="7 8" key="1">
    <citation type="submission" date="2020-08" db="EMBL/GenBank/DDBJ databases">
        <title>Genomic Encyclopedia of Type Strains, Phase III (KMG-III): the genomes of soil and plant-associated and newly described type strains.</title>
        <authorList>
            <person name="Whitman W."/>
        </authorList>
    </citation>
    <scope>NUCLEOTIDE SEQUENCE [LARGE SCALE GENOMIC DNA]</scope>
    <source>
        <strain evidence="7 8">CECT 5862</strain>
    </source>
</reference>
<dbReference type="InterPro" id="IPR018062">
    <property type="entry name" value="HTH_AraC-typ_CS"/>
</dbReference>
<evidence type="ECO:0000313" key="7">
    <source>
        <dbReference type="EMBL" id="MBB3112825.1"/>
    </source>
</evidence>
<dbReference type="RefSeq" id="WP_183602931.1">
    <property type="nucleotide sequence ID" value="NZ_JACHXK010000014.1"/>
</dbReference>
<keyword evidence="5" id="KW-0804">Transcription</keyword>